<name>A0A9X2RWI2_STRMQ</name>
<sequence>MRIANLAGRLVLLDGNGGCVDVEELSQGRFPSDPQEVYTHWESFHAWAASASLDGAQGFDPGALDAVVPRPPQIFAVGLNYRGHAEEAGLKPPPATVVFNKYVSDLTGPVTNIGLSPANVDWEVEMVAVVGIGGRHISEADGWAHIAGLTLGQDISDRVTQFAAPPTQFGLAKSYPGYSPIGPFLVTIDELQEAGLNLDDLELGCEVNGRIRQKAQTKDLIFSVPALVARISEVVTLIAGDLIFTGTPSGVGMGMTPPQYLKAGDELISWCEGIGEMRHHFIND</sequence>
<feature type="domain" description="Fumarylacetoacetase-like C-terminal" evidence="3">
    <location>
        <begin position="74"/>
        <end position="280"/>
    </location>
</feature>
<evidence type="ECO:0000313" key="5">
    <source>
        <dbReference type="Proteomes" id="UP001142400"/>
    </source>
</evidence>
<dbReference type="EMBL" id="JANIIC010000022">
    <property type="protein sequence ID" value="MCQ8831270.1"/>
    <property type="molecule type" value="Genomic_DNA"/>
</dbReference>
<comment type="caution">
    <text evidence="4">The sequence shown here is derived from an EMBL/GenBank/DDBJ whole genome shotgun (WGS) entry which is preliminary data.</text>
</comment>
<reference evidence="4" key="1">
    <citation type="submission" date="2022-06" db="EMBL/GenBank/DDBJ databases">
        <title>WGS of actinobacteria.</title>
        <authorList>
            <person name="Thawai C."/>
        </authorList>
    </citation>
    <scope>NUCLEOTIDE SEQUENCE</scope>
    <source>
        <strain evidence="4">DSM 42010</strain>
    </source>
</reference>
<keyword evidence="5" id="KW-1185">Reference proteome</keyword>
<evidence type="ECO:0000259" key="3">
    <source>
        <dbReference type="Pfam" id="PF01557"/>
    </source>
</evidence>
<dbReference type="RefSeq" id="WP_257632222.1">
    <property type="nucleotide sequence ID" value="NZ_JANIIC010000022.1"/>
</dbReference>
<proteinExistence type="inferred from homology"/>
<evidence type="ECO:0000256" key="2">
    <source>
        <dbReference type="ARBA" id="ARBA00022723"/>
    </source>
</evidence>
<dbReference type="InterPro" id="IPR051121">
    <property type="entry name" value="FAH"/>
</dbReference>
<organism evidence="4 5">
    <name type="scientific">Streptomyces malaysiensis subsp. samsunensis</name>
    <dbReference type="NCBI Taxonomy" id="459658"/>
    <lineage>
        <taxon>Bacteria</taxon>
        <taxon>Bacillati</taxon>
        <taxon>Actinomycetota</taxon>
        <taxon>Actinomycetes</taxon>
        <taxon>Kitasatosporales</taxon>
        <taxon>Streptomycetaceae</taxon>
        <taxon>Streptomyces</taxon>
        <taxon>Streptomyces violaceusniger group</taxon>
    </lineage>
</organism>
<gene>
    <name evidence="4" type="ORF">NQU54_19905</name>
</gene>
<evidence type="ECO:0000256" key="1">
    <source>
        <dbReference type="ARBA" id="ARBA00010211"/>
    </source>
</evidence>
<dbReference type="InterPro" id="IPR036663">
    <property type="entry name" value="Fumarylacetoacetase_C_sf"/>
</dbReference>
<dbReference type="Proteomes" id="UP001142400">
    <property type="component" value="Unassembled WGS sequence"/>
</dbReference>
<protein>
    <submittedName>
        <fullName evidence="4">Fumarylacetoacetate hydrolase family protein</fullName>
    </submittedName>
</protein>
<dbReference type="InterPro" id="IPR011234">
    <property type="entry name" value="Fumarylacetoacetase-like_C"/>
</dbReference>
<accession>A0A9X2RWI2</accession>
<dbReference type="PANTHER" id="PTHR42796:SF4">
    <property type="entry name" value="FUMARYLACETOACETATE HYDROLASE DOMAIN-CONTAINING PROTEIN 2A"/>
    <property type="match status" value="1"/>
</dbReference>
<dbReference type="GO" id="GO:0016787">
    <property type="term" value="F:hydrolase activity"/>
    <property type="evidence" value="ECO:0007669"/>
    <property type="project" value="UniProtKB-KW"/>
</dbReference>
<dbReference type="Gene3D" id="3.90.850.10">
    <property type="entry name" value="Fumarylacetoacetase-like, C-terminal domain"/>
    <property type="match status" value="1"/>
</dbReference>
<comment type="similarity">
    <text evidence="1">Belongs to the FAH family.</text>
</comment>
<keyword evidence="2" id="KW-0479">Metal-binding</keyword>
<dbReference type="Pfam" id="PF01557">
    <property type="entry name" value="FAA_hydrolase"/>
    <property type="match status" value="1"/>
</dbReference>
<keyword evidence="4" id="KW-0378">Hydrolase</keyword>
<dbReference type="GO" id="GO:0046872">
    <property type="term" value="F:metal ion binding"/>
    <property type="evidence" value="ECO:0007669"/>
    <property type="project" value="UniProtKB-KW"/>
</dbReference>
<evidence type="ECO:0000313" key="4">
    <source>
        <dbReference type="EMBL" id="MCQ8831270.1"/>
    </source>
</evidence>
<dbReference type="AlphaFoldDB" id="A0A9X2RWI2"/>
<dbReference type="SUPFAM" id="SSF56529">
    <property type="entry name" value="FAH"/>
    <property type="match status" value="1"/>
</dbReference>
<dbReference type="GO" id="GO:0044281">
    <property type="term" value="P:small molecule metabolic process"/>
    <property type="evidence" value="ECO:0007669"/>
    <property type="project" value="UniProtKB-ARBA"/>
</dbReference>
<dbReference type="PANTHER" id="PTHR42796">
    <property type="entry name" value="FUMARYLACETOACETATE HYDROLASE DOMAIN-CONTAINING PROTEIN 2A-RELATED"/>
    <property type="match status" value="1"/>
</dbReference>